<dbReference type="OrthoDB" id="3690497at2759"/>
<evidence type="ECO:0000313" key="3">
    <source>
        <dbReference type="Proteomes" id="UP000700596"/>
    </source>
</evidence>
<dbReference type="Gene3D" id="3.80.10.10">
    <property type="entry name" value="Ribonuclease Inhibitor"/>
    <property type="match status" value="1"/>
</dbReference>
<dbReference type="InterPro" id="IPR032675">
    <property type="entry name" value="LRR_dom_sf"/>
</dbReference>
<evidence type="ECO:0000313" key="2">
    <source>
        <dbReference type="EMBL" id="KAH7135055.1"/>
    </source>
</evidence>
<feature type="region of interest" description="Disordered" evidence="1">
    <location>
        <begin position="1"/>
        <end position="54"/>
    </location>
</feature>
<name>A0A9P9EBX9_9PLEO</name>
<gene>
    <name evidence="2" type="ORF">B0J11DRAFT_151140</name>
</gene>
<comment type="caution">
    <text evidence="2">The sequence shown here is derived from an EMBL/GenBank/DDBJ whole genome shotgun (WGS) entry which is preliminary data.</text>
</comment>
<feature type="compositionally biased region" description="Low complexity" evidence="1">
    <location>
        <begin position="37"/>
        <end position="49"/>
    </location>
</feature>
<dbReference type="SUPFAM" id="SSF52047">
    <property type="entry name" value="RNI-like"/>
    <property type="match status" value="1"/>
</dbReference>
<dbReference type="Proteomes" id="UP000700596">
    <property type="component" value="Unassembled WGS sequence"/>
</dbReference>
<dbReference type="AlphaFoldDB" id="A0A9P9EBX9"/>
<proteinExistence type="predicted"/>
<evidence type="ECO:0008006" key="4">
    <source>
        <dbReference type="Google" id="ProtNLM"/>
    </source>
</evidence>
<reference evidence="2" key="1">
    <citation type="journal article" date="2021" name="Nat. Commun.">
        <title>Genetic determinants of endophytism in the Arabidopsis root mycobiome.</title>
        <authorList>
            <person name="Mesny F."/>
            <person name="Miyauchi S."/>
            <person name="Thiergart T."/>
            <person name="Pickel B."/>
            <person name="Atanasova L."/>
            <person name="Karlsson M."/>
            <person name="Huettel B."/>
            <person name="Barry K.W."/>
            <person name="Haridas S."/>
            <person name="Chen C."/>
            <person name="Bauer D."/>
            <person name="Andreopoulos W."/>
            <person name="Pangilinan J."/>
            <person name="LaButti K."/>
            <person name="Riley R."/>
            <person name="Lipzen A."/>
            <person name="Clum A."/>
            <person name="Drula E."/>
            <person name="Henrissat B."/>
            <person name="Kohler A."/>
            <person name="Grigoriev I.V."/>
            <person name="Martin F.M."/>
            <person name="Hacquard S."/>
        </authorList>
    </citation>
    <scope>NUCLEOTIDE SEQUENCE</scope>
    <source>
        <strain evidence="2">MPI-CAGE-CH-0243</strain>
    </source>
</reference>
<sequence length="608" mass="68942">MAPSARRVKRKASAISPKQVPALPDGIVTSHKKTRKSSSSDSTRTSHYSPRVESPLENLPDELLLVILSHVGEDTRSAFSIKSRRKTYYNLSLTSRRLNRAANDYLYEVFDCRVEQSQPFLRTLIANPQLSLRVKSITWVSEYPWRNPPAAGKPSSSCTRILRERLKDMDIIDRASIIKDYTSDHPGDMLSLAILFAPNLRELAISDYSWGTSGDMGKWPTAKRYGLPLLLNSVNGSSIGKLPSYQHLHTLTIRLGPNSINDLYPVFRLPALRILSFEDIHASGVGNGSITNPAVGFSSIEDLSCGKSYVASSVLSDLILSCRALRRFDYAYCSWQVGPQAHAVHYPTLSRALRKHKDTLEMVDLDDESDRENVLLTMDSRGKLDSFRDFTKLKHLAVPFESITEEEEDEISDIASTDEFDDVPVKLAKFLPPTLQKMTLTVFEDEEHTQFCSDSITMLHSTYLTDVPELGHISVRVHRSVYMRCIDFHDPKMLFLASDVKFNVTQDGVDERDITYSDDELDMEEEITLRSWLAGGYDSEDDFYGYGFIDNEDGDDGEDFEDDENAQDVFEALLGPPPPPPQQLFGGFVYHHHHHHHNHHHHHHHHHH</sequence>
<feature type="compositionally biased region" description="Basic residues" evidence="1">
    <location>
        <begin position="1"/>
        <end position="12"/>
    </location>
</feature>
<accession>A0A9P9EBX9</accession>
<organism evidence="2 3">
    <name type="scientific">Dendryphion nanum</name>
    <dbReference type="NCBI Taxonomy" id="256645"/>
    <lineage>
        <taxon>Eukaryota</taxon>
        <taxon>Fungi</taxon>
        <taxon>Dikarya</taxon>
        <taxon>Ascomycota</taxon>
        <taxon>Pezizomycotina</taxon>
        <taxon>Dothideomycetes</taxon>
        <taxon>Pleosporomycetidae</taxon>
        <taxon>Pleosporales</taxon>
        <taxon>Torulaceae</taxon>
        <taxon>Dendryphion</taxon>
    </lineage>
</organism>
<protein>
    <recommendedName>
        <fullName evidence="4">F-box domain-containing protein</fullName>
    </recommendedName>
</protein>
<keyword evidence="3" id="KW-1185">Reference proteome</keyword>
<dbReference type="EMBL" id="JAGMWT010000002">
    <property type="protein sequence ID" value="KAH7135055.1"/>
    <property type="molecule type" value="Genomic_DNA"/>
</dbReference>
<evidence type="ECO:0000256" key="1">
    <source>
        <dbReference type="SAM" id="MobiDB-lite"/>
    </source>
</evidence>